<dbReference type="NCBIfam" id="TIGR01200">
    <property type="entry name" value="GLPGLI"/>
    <property type="match status" value="1"/>
</dbReference>
<organism evidence="1 2">
    <name type="scientific">Chryseobacterium elymi</name>
    <dbReference type="NCBI Taxonomy" id="395936"/>
    <lineage>
        <taxon>Bacteria</taxon>
        <taxon>Pseudomonadati</taxon>
        <taxon>Bacteroidota</taxon>
        <taxon>Flavobacteriia</taxon>
        <taxon>Flavobacteriales</taxon>
        <taxon>Weeksellaceae</taxon>
        <taxon>Chryseobacterium group</taxon>
        <taxon>Chryseobacterium</taxon>
    </lineage>
</organism>
<dbReference type="Pfam" id="PF09697">
    <property type="entry name" value="Porph_ging"/>
    <property type="match status" value="1"/>
</dbReference>
<dbReference type="AlphaFoldDB" id="A0A3D9D2W7"/>
<dbReference type="InterPro" id="IPR005901">
    <property type="entry name" value="GLPGLI"/>
</dbReference>
<evidence type="ECO:0000313" key="2">
    <source>
        <dbReference type="Proteomes" id="UP000257030"/>
    </source>
</evidence>
<accession>A0A3D9D2W7</accession>
<proteinExistence type="predicted"/>
<dbReference type="Proteomes" id="UP000257030">
    <property type="component" value="Unassembled WGS sequence"/>
</dbReference>
<dbReference type="RefSeq" id="WP_116015071.1">
    <property type="nucleotide sequence ID" value="NZ_QNUH01000036.1"/>
</dbReference>
<evidence type="ECO:0000313" key="1">
    <source>
        <dbReference type="EMBL" id="REC72353.1"/>
    </source>
</evidence>
<keyword evidence="2" id="KW-1185">Reference proteome</keyword>
<sequence>MKKVTTLFILLLTLSVGAQSQRFIYEYRFSIDSTARDVQETEIMFLDVIPKGSKFYSKDVSESDSIWAAAMDIHVKRGIEMDFSKIKFKGKIRYSVEKSYPDYSVNFFNSLGIDMYMVEEGRKQKWKILPDKAKIGELAAQKAVCEFAGRKWIAWFTTEVLIQDGPYKFYGLPGLIVKLEDSSQTHSFELKGIKKLPEGDEWKSSRENKHGFDPLIKLNETKYKQAFKDYCKDPMKSEKLMQAQSRDILEIDDSGKLVKTSNAKRNDRETQLINQIKKENNILELDLLK</sequence>
<reference evidence="1 2" key="1">
    <citation type="journal article" date="2010" name="Syst. Appl. Microbiol.">
        <title>Four new species of Chryseobacterium from the rhizosphere of coastal sand dune plants, Chryseobacterium elymi sp. nov., Chryseobacterium hagamense sp. nov., Chryseobacterium lathyri sp. nov. and Chryseobacterium rhizosphaerae sp. nov.</title>
        <authorList>
            <person name="Cho S.H."/>
            <person name="Lee K.S."/>
            <person name="Shin D.S."/>
            <person name="Han J.H."/>
            <person name="Park K.S."/>
            <person name="Lee C.H."/>
            <person name="Park K.H."/>
            <person name="Kim S.B."/>
        </authorList>
    </citation>
    <scope>NUCLEOTIDE SEQUENCE [LARGE SCALE GENOMIC DNA]</scope>
    <source>
        <strain evidence="1 2">KCTC 22547</strain>
    </source>
</reference>
<dbReference type="OrthoDB" id="1440774at2"/>
<gene>
    <name evidence="1" type="ORF">DRF60_20230</name>
</gene>
<name>A0A3D9D2W7_9FLAO</name>
<dbReference type="EMBL" id="QNUH01000036">
    <property type="protein sequence ID" value="REC72353.1"/>
    <property type="molecule type" value="Genomic_DNA"/>
</dbReference>
<protein>
    <submittedName>
        <fullName evidence="1">GLPGLI family protein</fullName>
    </submittedName>
</protein>
<comment type="caution">
    <text evidence="1">The sequence shown here is derived from an EMBL/GenBank/DDBJ whole genome shotgun (WGS) entry which is preliminary data.</text>
</comment>